<feature type="region of interest" description="Disordered" evidence="1">
    <location>
        <begin position="303"/>
        <end position="335"/>
    </location>
</feature>
<dbReference type="EMBL" id="JOKJ01000008">
    <property type="protein sequence ID" value="KEQ09102.1"/>
    <property type="molecule type" value="Genomic_DNA"/>
</dbReference>
<proteinExistence type="predicted"/>
<comment type="caution">
    <text evidence="2">The sequence shown here is derived from an EMBL/GenBank/DDBJ whole genome shotgun (WGS) entry which is preliminary data.</text>
</comment>
<dbReference type="RefSeq" id="WP_037164550.1">
    <property type="nucleotide sequence ID" value="NZ_CAJXID010000002.1"/>
</dbReference>
<sequence>MTGTPTKSRVEFVRLTSPDERSLLAFKCWLREACQTIQTRRLTYAPLSKQAAREVAAAAKRPADRSTSSIIRYMDVRNQRERQRYELRARAYLEAIAPAALDLPGASPLIDTIAELSATNESLRQIILTTFDATRPRSQKVRRDGDDWRPSRQTVTKTTMGTLVSLAERASAFADTAHHLSEGLPERDGKREHGIRSDHVEDAIYRFACDNFRFIPSAAMMGTLAVLGREEMIADQLWAKVLSASKPRPVTFTLIEQLFDEGVLLDWAADLEETTDLPSDAQVFAAYQVVLTMTIRRLKVEQKKLTGSGPPKKSRETRLVSRSAAVDASGPRKET</sequence>
<accession>A0A922P309</accession>
<protein>
    <submittedName>
        <fullName evidence="2">Uncharacterized protein</fullName>
    </submittedName>
</protein>
<gene>
    <name evidence="2" type="ORF">GV68_25400</name>
</gene>
<reference evidence="2 3" key="1">
    <citation type="submission" date="2014-06" db="EMBL/GenBank/DDBJ databases">
        <title>Rhizobium pelagicum/R2-400B4.</title>
        <authorList>
            <person name="Kimes N.E."/>
            <person name="Lopez-Perez M."/>
        </authorList>
    </citation>
    <scope>NUCLEOTIDE SEQUENCE [LARGE SCALE GENOMIC DNA]</scope>
    <source>
        <strain evidence="2 3">R2-400B4</strain>
    </source>
</reference>
<organism evidence="2 3">
    <name type="scientific">Pseudorhizobium pelagicum</name>
    <dbReference type="NCBI Taxonomy" id="1509405"/>
    <lineage>
        <taxon>Bacteria</taxon>
        <taxon>Pseudomonadati</taxon>
        <taxon>Pseudomonadota</taxon>
        <taxon>Alphaproteobacteria</taxon>
        <taxon>Hyphomicrobiales</taxon>
        <taxon>Rhizobiaceae</taxon>
        <taxon>Rhizobium/Agrobacterium group</taxon>
        <taxon>Pseudorhizobium</taxon>
    </lineage>
</organism>
<name>A0A922P309_9HYPH</name>
<evidence type="ECO:0000313" key="2">
    <source>
        <dbReference type="EMBL" id="KEQ09102.1"/>
    </source>
</evidence>
<dbReference type="Proteomes" id="UP000052167">
    <property type="component" value="Unassembled WGS sequence"/>
</dbReference>
<evidence type="ECO:0000256" key="1">
    <source>
        <dbReference type="SAM" id="MobiDB-lite"/>
    </source>
</evidence>
<dbReference type="AlphaFoldDB" id="A0A922P309"/>
<keyword evidence="3" id="KW-1185">Reference proteome</keyword>
<dbReference type="OrthoDB" id="9968111at2"/>
<evidence type="ECO:0000313" key="3">
    <source>
        <dbReference type="Proteomes" id="UP000052167"/>
    </source>
</evidence>